<evidence type="ECO:0000313" key="1">
    <source>
        <dbReference type="EMBL" id="EHK54628.1"/>
    </source>
</evidence>
<accession>H0HX31</accession>
<protein>
    <submittedName>
        <fullName evidence="1">Uncharacterized protein</fullName>
    </submittedName>
</protein>
<dbReference type="Proteomes" id="UP000003250">
    <property type="component" value="Unassembled WGS sequence"/>
</dbReference>
<proteinExistence type="predicted"/>
<dbReference type="PATRIC" id="fig|1107882.3.peg.4614"/>
<dbReference type="EMBL" id="AHAM01000204">
    <property type="protein sequence ID" value="EHK54628.1"/>
    <property type="molecule type" value="Genomic_DNA"/>
</dbReference>
<sequence length="34" mass="3617">MTIGLGGARRLRESDIDSEALGRILQAEAAVTFV</sequence>
<dbReference type="AlphaFoldDB" id="H0HX31"/>
<organism evidence="1 2">
    <name type="scientific">Mesorhizobium alhagi CCNWXJ12-2</name>
    <dbReference type="NCBI Taxonomy" id="1107882"/>
    <lineage>
        <taxon>Bacteria</taxon>
        <taxon>Pseudomonadati</taxon>
        <taxon>Pseudomonadota</taxon>
        <taxon>Alphaproteobacteria</taxon>
        <taxon>Hyphomicrobiales</taxon>
        <taxon>Phyllobacteriaceae</taxon>
        <taxon>Allomesorhizobium</taxon>
    </lineage>
</organism>
<gene>
    <name evidence="1" type="ORF">MAXJ12_23752</name>
</gene>
<name>H0HX31_9HYPH</name>
<reference evidence="1 2" key="1">
    <citation type="journal article" date="2012" name="J. Bacteriol.">
        <title>Draft Genome Sequence of Mesorhizobium alhagi CCNWXJ12-2T, a Novel Salt-Resistant Species Isolated from the Desert of Northwestern China.</title>
        <authorList>
            <person name="Zhou M."/>
            <person name="Chen W."/>
            <person name="Chen H."/>
            <person name="Wei G."/>
        </authorList>
    </citation>
    <scope>NUCLEOTIDE SEQUENCE [LARGE SCALE GENOMIC DNA]</scope>
    <source>
        <strain evidence="1 2">CCNWXJ12-2</strain>
    </source>
</reference>
<evidence type="ECO:0000313" key="2">
    <source>
        <dbReference type="Proteomes" id="UP000003250"/>
    </source>
</evidence>
<keyword evidence="2" id="KW-1185">Reference proteome</keyword>